<dbReference type="EMBL" id="PNYC01000011">
    <property type="protein sequence ID" value="PMS35427.1"/>
    <property type="molecule type" value="Genomic_DNA"/>
</dbReference>
<evidence type="ECO:0000313" key="3">
    <source>
        <dbReference type="Proteomes" id="UP000235777"/>
    </source>
</evidence>
<evidence type="ECO:0000259" key="1">
    <source>
        <dbReference type="Pfam" id="PF24832"/>
    </source>
</evidence>
<dbReference type="Proteomes" id="UP000235777">
    <property type="component" value="Unassembled WGS sequence"/>
</dbReference>
<comment type="caution">
    <text evidence="2">The sequence shown here is derived from an EMBL/GenBank/DDBJ whole genome shotgun (WGS) entry which is preliminary data.</text>
</comment>
<dbReference type="AlphaFoldDB" id="A0A2N7X1C0"/>
<reference evidence="2 3" key="1">
    <citation type="submission" date="2018-01" db="EMBL/GenBank/DDBJ databases">
        <title>Whole genome analyses suggest that Burkholderia sensu lato contains two further novel genera in the rhizoxinica-symbiotica group Mycetohabitans gen. nov., and Trinickia gen. nov.: implications for the evolution of diazotrophy and nodulation in the Burkholderiaceae.</title>
        <authorList>
            <person name="Estrada-de los Santos P."/>
            <person name="Palmer M."/>
            <person name="Chavez-Ramirez B."/>
            <person name="Beukes C."/>
            <person name="Steenkamp E.T."/>
            <person name="Hirsch A.M."/>
            <person name="Manyaka P."/>
            <person name="Maluk M."/>
            <person name="Lafos M."/>
            <person name="Crook M."/>
            <person name="Gross E."/>
            <person name="Simon M.F."/>
            <person name="Bueno dos Reis Junior F."/>
            <person name="Poole P.S."/>
            <person name="Venter S.N."/>
            <person name="James E.K."/>
        </authorList>
    </citation>
    <scope>NUCLEOTIDE SEQUENCE [LARGE SCALE GENOMIC DNA]</scope>
    <source>
        <strain evidence="2 3">JPY 581</strain>
    </source>
</reference>
<proteinExistence type="predicted"/>
<gene>
    <name evidence="2" type="ORF">C0Z20_18235</name>
</gene>
<keyword evidence="3" id="KW-1185">Reference proteome</keyword>
<dbReference type="InterPro" id="IPR056133">
    <property type="entry name" value="DUF7716"/>
</dbReference>
<name>A0A2N7X1C0_9BURK</name>
<feature type="domain" description="DUF7716" evidence="1">
    <location>
        <begin position="6"/>
        <end position="107"/>
    </location>
</feature>
<organism evidence="2 3">
    <name type="scientific">Trinickia symbiotica</name>
    <dbReference type="NCBI Taxonomy" id="863227"/>
    <lineage>
        <taxon>Bacteria</taxon>
        <taxon>Pseudomonadati</taxon>
        <taxon>Pseudomonadota</taxon>
        <taxon>Betaproteobacteria</taxon>
        <taxon>Burkholderiales</taxon>
        <taxon>Burkholderiaceae</taxon>
        <taxon>Trinickia</taxon>
    </lineage>
</organism>
<sequence>MKLYRTIQELLGELDKLNWDAALFVDQSSWATKPRETEILYLEGDDELEDVVAGTHLPKIANDRGMRQLLDVETFRDVVNFERKRKSAASEADIIHALDCYREKDDFYDPHH</sequence>
<dbReference type="OrthoDB" id="9156895at2"/>
<evidence type="ECO:0000313" key="2">
    <source>
        <dbReference type="EMBL" id="PMS35427.1"/>
    </source>
</evidence>
<accession>A0A2N7X1C0</accession>
<dbReference type="Pfam" id="PF24832">
    <property type="entry name" value="DUF7716"/>
    <property type="match status" value="1"/>
</dbReference>
<protein>
    <recommendedName>
        <fullName evidence="1">DUF7716 domain-containing protein</fullName>
    </recommendedName>
</protein>
<dbReference type="RefSeq" id="WP_018442505.1">
    <property type="nucleotide sequence ID" value="NZ_KB890187.1"/>
</dbReference>